<evidence type="ECO:0000313" key="2">
    <source>
        <dbReference type="Proteomes" id="UP000076532"/>
    </source>
</evidence>
<organism evidence="1 2">
    <name type="scientific">Athelia psychrophila</name>
    <dbReference type="NCBI Taxonomy" id="1759441"/>
    <lineage>
        <taxon>Eukaryota</taxon>
        <taxon>Fungi</taxon>
        <taxon>Dikarya</taxon>
        <taxon>Basidiomycota</taxon>
        <taxon>Agaricomycotina</taxon>
        <taxon>Agaricomycetes</taxon>
        <taxon>Agaricomycetidae</taxon>
        <taxon>Atheliales</taxon>
        <taxon>Atheliaceae</taxon>
        <taxon>Athelia</taxon>
    </lineage>
</organism>
<name>A0A166BI78_9AGAM</name>
<proteinExistence type="predicted"/>
<dbReference type="OrthoDB" id="2748701at2759"/>
<sequence length="77" mass="8808">MKNIPPEIWTDISSLACTDSGLTGRSLSLTSKYLRKVSEPFKLQSIALFGRNQVTSFERLLIKTPPRLRRVHFLFIS</sequence>
<dbReference type="Proteomes" id="UP000076532">
    <property type="component" value="Unassembled WGS sequence"/>
</dbReference>
<protein>
    <recommendedName>
        <fullName evidence="3">F-box domain-containing protein</fullName>
    </recommendedName>
</protein>
<evidence type="ECO:0000313" key="1">
    <source>
        <dbReference type="EMBL" id="KZP12668.1"/>
    </source>
</evidence>
<keyword evidence="2" id="KW-1185">Reference proteome</keyword>
<gene>
    <name evidence="1" type="ORF">FIBSPDRAFT_675892</name>
</gene>
<dbReference type="EMBL" id="KV417644">
    <property type="protein sequence ID" value="KZP12668.1"/>
    <property type="molecule type" value="Genomic_DNA"/>
</dbReference>
<evidence type="ECO:0008006" key="3">
    <source>
        <dbReference type="Google" id="ProtNLM"/>
    </source>
</evidence>
<reference evidence="1 2" key="1">
    <citation type="journal article" date="2016" name="Mol. Biol. Evol.">
        <title>Comparative Genomics of Early-Diverging Mushroom-Forming Fungi Provides Insights into the Origins of Lignocellulose Decay Capabilities.</title>
        <authorList>
            <person name="Nagy L.G."/>
            <person name="Riley R."/>
            <person name="Tritt A."/>
            <person name="Adam C."/>
            <person name="Daum C."/>
            <person name="Floudas D."/>
            <person name="Sun H."/>
            <person name="Yadav J.S."/>
            <person name="Pangilinan J."/>
            <person name="Larsson K.H."/>
            <person name="Matsuura K."/>
            <person name="Barry K."/>
            <person name="Labutti K."/>
            <person name="Kuo R."/>
            <person name="Ohm R.A."/>
            <person name="Bhattacharya S.S."/>
            <person name="Shirouzu T."/>
            <person name="Yoshinaga Y."/>
            <person name="Martin F.M."/>
            <person name="Grigoriev I.V."/>
            <person name="Hibbett D.S."/>
        </authorList>
    </citation>
    <scope>NUCLEOTIDE SEQUENCE [LARGE SCALE GENOMIC DNA]</scope>
    <source>
        <strain evidence="1 2">CBS 109695</strain>
    </source>
</reference>
<dbReference type="AlphaFoldDB" id="A0A166BI78"/>
<feature type="non-terminal residue" evidence="1">
    <location>
        <position position="77"/>
    </location>
</feature>
<accession>A0A166BI78</accession>